<feature type="domain" description="Plasmid pRiA4b Orf3-like" evidence="1">
    <location>
        <begin position="79"/>
        <end position="144"/>
    </location>
</feature>
<dbReference type="OrthoDB" id="245563at2759"/>
<dbReference type="Gene3D" id="3.10.290.30">
    <property type="entry name" value="MM3350-like"/>
    <property type="match status" value="1"/>
</dbReference>
<dbReference type="Proteomes" id="UP000235786">
    <property type="component" value="Unassembled WGS sequence"/>
</dbReference>
<proteinExistence type="predicted"/>
<evidence type="ECO:0000259" key="1">
    <source>
        <dbReference type="Pfam" id="PF07929"/>
    </source>
</evidence>
<accession>A0A2J6REF8</accession>
<sequence>MDPRSAASGQLLTKLQRPGLPSVQHVPRHFSNVLPSQEDCLGCRTFTAVSAQCQHCRGPYCSESCKKQDCQVHVCEFNYTVEASLMDVKHPYISRTLSIPYTLTFEELHQSLQIAFSWRPTTNYEFCMKRVLIASADRIATLAWNKDERARFDTFKNGSTTYVVEAMKDTYADRRILGYCCDASFGLVHCLKIRVASYGSWKHIRCSHGIGHPYAEGFGLDGWHALKDAYQKDQPTLKSFSSKLTRHFARMAISTAYVVTESLNSISAM</sequence>
<dbReference type="STRING" id="1149755.A0A2J6REF8"/>
<reference evidence="2 3" key="1">
    <citation type="submission" date="2016-04" db="EMBL/GenBank/DDBJ databases">
        <title>A degradative enzymes factory behind the ericoid mycorrhizal symbiosis.</title>
        <authorList>
            <consortium name="DOE Joint Genome Institute"/>
            <person name="Martino E."/>
            <person name="Morin E."/>
            <person name="Grelet G."/>
            <person name="Kuo A."/>
            <person name="Kohler A."/>
            <person name="Daghino S."/>
            <person name="Barry K."/>
            <person name="Choi C."/>
            <person name="Cichocki N."/>
            <person name="Clum A."/>
            <person name="Copeland A."/>
            <person name="Hainaut M."/>
            <person name="Haridas S."/>
            <person name="Labutti K."/>
            <person name="Lindquist E."/>
            <person name="Lipzen A."/>
            <person name="Khouja H.-R."/>
            <person name="Murat C."/>
            <person name="Ohm R."/>
            <person name="Olson A."/>
            <person name="Spatafora J."/>
            <person name="Veneault-Fourrey C."/>
            <person name="Henrissat B."/>
            <person name="Grigoriev I."/>
            <person name="Martin F."/>
            <person name="Perotto S."/>
        </authorList>
    </citation>
    <scope>NUCLEOTIDE SEQUENCE [LARGE SCALE GENOMIC DNA]</scope>
    <source>
        <strain evidence="2 3">F</strain>
    </source>
</reference>
<dbReference type="InterPro" id="IPR024047">
    <property type="entry name" value="MM3350-like_sf"/>
</dbReference>
<dbReference type="AlphaFoldDB" id="A0A2J6REF8"/>
<name>A0A2J6REF8_HYAVF</name>
<evidence type="ECO:0000313" key="3">
    <source>
        <dbReference type="Proteomes" id="UP000235786"/>
    </source>
</evidence>
<keyword evidence="3" id="KW-1185">Reference proteome</keyword>
<protein>
    <recommendedName>
        <fullName evidence="1">Plasmid pRiA4b Orf3-like domain-containing protein</fullName>
    </recommendedName>
</protein>
<evidence type="ECO:0000313" key="2">
    <source>
        <dbReference type="EMBL" id="PMD36901.1"/>
    </source>
</evidence>
<dbReference type="Pfam" id="PF07929">
    <property type="entry name" value="PRiA4_ORF3"/>
    <property type="match status" value="1"/>
</dbReference>
<gene>
    <name evidence="2" type="ORF">L207DRAFT_91387</name>
</gene>
<organism evidence="2 3">
    <name type="scientific">Hyaloscypha variabilis (strain UAMH 11265 / GT02V1 / F)</name>
    <name type="common">Meliniomyces variabilis</name>
    <dbReference type="NCBI Taxonomy" id="1149755"/>
    <lineage>
        <taxon>Eukaryota</taxon>
        <taxon>Fungi</taxon>
        <taxon>Dikarya</taxon>
        <taxon>Ascomycota</taxon>
        <taxon>Pezizomycotina</taxon>
        <taxon>Leotiomycetes</taxon>
        <taxon>Helotiales</taxon>
        <taxon>Hyaloscyphaceae</taxon>
        <taxon>Hyaloscypha</taxon>
        <taxon>Hyaloscypha variabilis</taxon>
    </lineage>
</organism>
<dbReference type="EMBL" id="KZ613950">
    <property type="protein sequence ID" value="PMD36901.1"/>
    <property type="molecule type" value="Genomic_DNA"/>
</dbReference>
<dbReference type="InterPro" id="IPR012912">
    <property type="entry name" value="Plasmid_pRiA4b_Orf3-like"/>
</dbReference>
<dbReference type="SUPFAM" id="SSF159941">
    <property type="entry name" value="MM3350-like"/>
    <property type="match status" value="1"/>
</dbReference>